<protein>
    <recommendedName>
        <fullName evidence="3">ArnR1-like winged helix-turn-helix domain-containing protein</fullName>
    </recommendedName>
</protein>
<dbReference type="AlphaFoldDB" id="A0A5B9D744"/>
<keyword evidence="2" id="KW-1185">Reference proteome</keyword>
<evidence type="ECO:0000313" key="1">
    <source>
        <dbReference type="EMBL" id="QEE14954.1"/>
    </source>
</evidence>
<dbReference type="GeneID" id="41328778"/>
<gene>
    <name evidence="1" type="ORF">DSAG12_00777</name>
</gene>
<name>A0A5B9D744_9ARCH</name>
<dbReference type="Gene3D" id="1.10.10.10">
    <property type="entry name" value="Winged helix-like DNA-binding domain superfamily/Winged helix DNA-binding domain"/>
    <property type="match status" value="1"/>
</dbReference>
<dbReference type="KEGG" id="psyt:DSAG12_00777"/>
<evidence type="ECO:0008006" key="3">
    <source>
        <dbReference type="Google" id="ProtNLM"/>
    </source>
</evidence>
<organism evidence="1 2">
    <name type="scientific">Promethearchaeum syntrophicum</name>
    <dbReference type="NCBI Taxonomy" id="2594042"/>
    <lineage>
        <taxon>Archaea</taxon>
        <taxon>Promethearchaeati</taxon>
        <taxon>Promethearchaeota</taxon>
        <taxon>Promethearchaeia</taxon>
        <taxon>Promethearchaeales</taxon>
        <taxon>Promethearchaeaceae</taxon>
        <taxon>Promethearchaeum</taxon>
    </lineage>
</organism>
<dbReference type="RefSeq" id="WP_147661887.1">
    <property type="nucleotide sequence ID" value="NZ_CP042905.2"/>
</dbReference>
<reference evidence="1 2" key="1">
    <citation type="journal article" date="2020" name="Nature">
        <title>Isolation of an archaeon at the prokaryote-eukaryote interface.</title>
        <authorList>
            <person name="Imachi H."/>
            <person name="Nobu M.K."/>
            <person name="Nakahara N."/>
            <person name="Morono Y."/>
            <person name="Ogawara M."/>
            <person name="Takaki Y."/>
            <person name="Takano Y."/>
            <person name="Uematsu K."/>
            <person name="Ikuta T."/>
            <person name="Ito M."/>
            <person name="Matsui Y."/>
            <person name="Miyazaki M."/>
            <person name="Murata K."/>
            <person name="Saito Y."/>
            <person name="Sakai S."/>
            <person name="Song C."/>
            <person name="Tasumi E."/>
            <person name="Yamanaka Y."/>
            <person name="Yamaguchi T."/>
            <person name="Kamagata Y."/>
            <person name="Tamaki H."/>
            <person name="Takai K."/>
        </authorList>
    </citation>
    <scope>NUCLEOTIDE SEQUENCE [LARGE SCALE GENOMIC DNA]</scope>
    <source>
        <strain evidence="1 2">MK-D1</strain>
    </source>
</reference>
<dbReference type="InterPro" id="IPR036388">
    <property type="entry name" value="WH-like_DNA-bd_sf"/>
</dbReference>
<sequence length="96" mass="10560">MTLKNSANINPPLSDSEIEELTSFKYLLGDFGIQIASAIYKGAQNDDAIMMLSGVPMVCVTGRLPVLINLKLVEIIDSKYMITQKGCNFLKCINEC</sequence>
<dbReference type="EMBL" id="CP042905">
    <property type="protein sequence ID" value="QEE14954.1"/>
    <property type="molecule type" value="Genomic_DNA"/>
</dbReference>
<proteinExistence type="predicted"/>
<accession>A0A5B9D744</accession>
<reference evidence="1 2" key="2">
    <citation type="journal article" date="2024" name="Int. J. Syst. Evol. Microbiol.">
        <title>Promethearchaeum syntrophicum gen. nov., sp. nov., an anaerobic, obligately syntrophic archaeon, the first isolate of the lineage 'Asgard' archaea, and proposal of the new archaeal phylum Promethearchaeota phyl. nov. and kingdom Promethearchaeati regn. nov.</title>
        <authorList>
            <person name="Imachi H."/>
            <person name="Nobu M.K."/>
            <person name="Kato S."/>
            <person name="Takaki Y."/>
            <person name="Miyazaki M."/>
            <person name="Miyata M."/>
            <person name="Ogawara M."/>
            <person name="Saito Y."/>
            <person name="Sakai S."/>
            <person name="Tahara Y.O."/>
            <person name="Takano Y."/>
            <person name="Tasumi E."/>
            <person name="Uematsu K."/>
            <person name="Yoshimura T."/>
            <person name="Itoh T."/>
            <person name="Ohkuma M."/>
            <person name="Takai K."/>
        </authorList>
    </citation>
    <scope>NUCLEOTIDE SEQUENCE [LARGE SCALE GENOMIC DNA]</scope>
    <source>
        <strain evidence="1 2">MK-D1</strain>
    </source>
</reference>
<dbReference type="Proteomes" id="UP000321408">
    <property type="component" value="Chromosome"/>
</dbReference>
<evidence type="ECO:0000313" key="2">
    <source>
        <dbReference type="Proteomes" id="UP000321408"/>
    </source>
</evidence>